<evidence type="ECO:0000313" key="2">
    <source>
        <dbReference type="Proteomes" id="UP000199379"/>
    </source>
</evidence>
<accession>A0A1H6QI73</accession>
<dbReference type="AlphaFoldDB" id="A0A1H6QI73"/>
<dbReference type="Proteomes" id="UP000199379">
    <property type="component" value="Unassembled WGS sequence"/>
</dbReference>
<dbReference type="EMBL" id="FNYD01000001">
    <property type="protein sequence ID" value="SEI43459.1"/>
    <property type="molecule type" value="Genomic_DNA"/>
</dbReference>
<gene>
    <name evidence="1" type="ORF">SAMN05444007_101169</name>
</gene>
<keyword evidence="2" id="KW-1185">Reference proteome</keyword>
<protein>
    <recommendedName>
        <fullName evidence="3">DUF1153 domain-containing protein</fullName>
    </recommendedName>
</protein>
<dbReference type="Gene3D" id="1.10.10.10">
    <property type="entry name" value="Winged helix-like DNA-binding domain superfamily/Winged helix DNA-binding domain"/>
    <property type="match status" value="1"/>
</dbReference>
<evidence type="ECO:0000313" key="1">
    <source>
        <dbReference type="EMBL" id="SEI43459.1"/>
    </source>
</evidence>
<name>A0A1H6QI73_9RHOB</name>
<dbReference type="RefSeq" id="WP_092362193.1">
    <property type="nucleotide sequence ID" value="NZ_BMGV01000001.1"/>
</dbReference>
<dbReference type="InterPro" id="IPR009534">
    <property type="entry name" value="DUF1153"/>
</dbReference>
<proteinExistence type="predicted"/>
<dbReference type="Pfam" id="PF06627">
    <property type="entry name" value="DUF1153"/>
    <property type="match status" value="1"/>
</dbReference>
<dbReference type="STRING" id="1227549.SAMN05444007_101169"/>
<dbReference type="GO" id="GO:0043565">
    <property type="term" value="F:sequence-specific DNA binding"/>
    <property type="evidence" value="ECO:0007669"/>
    <property type="project" value="InterPro"/>
</dbReference>
<dbReference type="SUPFAM" id="SSF48295">
    <property type="entry name" value="TrpR-like"/>
    <property type="match status" value="1"/>
</dbReference>
<reference evidence="1 2" key="1">
    <citation type="submission" date="2016-10" db="EMBL/GenBank/DDBJ databases">
        <authorList>
            <person name="de Groot N.N."/>
        </authorList>
    </citation>
    <scope>NUCLEOTIDE SEQUENCE [LARGE SCALE GENOMIC DNA]</scope>
    <source>
        <strain evidence="1 2">DSM 29340</strain>
    </source>
</reference>
<evidence type="ECO:0008006" key="3">
    <source>
        <dbReference type="Google" id="ProtNLM"/>
    </source>
</evidence>
<organism evidence="1 2">
    <name type="scientific">Cribrihabitans marinus</name>
    <dbReference type="NCBI Taxonomy" id="1227549"/>
    <lineage>
        <taxon>Bacteria</taxon>
        <taxon>Pseudomonadati</taxon>
        <taxon>Pseudomonadota</taxon>
        <taxon>Alphaproteobacteria</taxon>
        <taxon>Rhodobacterales</taxon>
        <taxon>Paracoccaceae</taxon>
        <taxon>Cribrihabitans</taxon>
    </lineage>
</organism>
<sequence>MFLRKVEGVRAVRLPDGTRMTRADLPPADTRRWVASRKIAVVRGVLYGLLPLEEAMSTYGLSEEEFNAWVSAAAEHGAEGLKATALKRYRQPKGE</sequence>
<dbReference type="InterPro" id="IPR036388">
    <property type="entry name" value="WH-like_DNA-bd_sf"/>
</dbReference>
<dbReference type="InterPro" id="IPR010921">
    <property type="entry name" value="Trp_repressor/repl_initiator"/>
</dbReference>
<dbReference type="OrthoDB" id="9796775at2"/>